<comment type="caution">
    <text evidence="1">The sequence shown here is derived from an EMBL/GenBank/DDBJ whole genome shotgun (WGS) entry which is preliminary data.</text>
</comment>
<dbReference type="AlphaFoldDB" id="A0A016UHD8"/>
<evidence type="ECO:0000313" key="1">
    <source>
        <dbReference type="EMBL" id="EYC14784.1"/>
    </source>
</evidence>
<reference evidence="2" key="1">
    <citation type="journal article" date="2015" name="Nat. Genet.">
        <title>The genome and transcriptome of the zoonotic hookworm Ancylostoma ceylanicum identify infection-specific gene families.</title>
        <authorList>
            <person name="Schwarz E.M."/>
            <person name="Hu Y."/>
            <person name="Antoshechkin I."/>
            <person name="Miller M.M."/>
            <person name="Sternberg P.W."/>
            <person name="Aroian R.V."/>
        </authorList>
    </citation>
    <scope>NUCLEOTIDE SEQUENCE</scope>
    <source>
        <strain evidence="2">HY135</strain>
    </source>
</reference>
<accession>A0A016UHD8</accession>
<organism evidence="1 2">
    <name type="scientific">Ancylostoma ceylanicum</name>
    <dbReference type="NCBI Taxonomy" id="53326"/>
    <lineage>
        <taxon>Eukaryota</taxon>
        <taxon>Metazoa</taxon>
        <taxon>Ecdysozoa</taxon>
        <taxon>Nematoda</taxon>
        <taxon>Chromadorea</taxon>
        <taxon>Rhabditida</taxon>
        <taxon>Rhabditina</taxon>
        <taxon>Rhabditomorpha</taxon>
        <taxon>Strongyloidea</taxon>
        <taxon>Ancylostomatidae</taxon>
        <taxon>Ancylostomatinae</taxon>
        <taxon>Ancylostoma</taxon>
    </lineage>
</organism>
<gene>
    <name evidence="1" type="primary">Acey_s0039.g155</name>
    <name evidence="1" type="ORF">Y032_0039g155</name>
</gene>
<evidence type="ECO:0000313" key="2">
    <source>
        <dbReference type="Proteomes" id="UP000024635"/>
    </source>
</evidence>
<sequence length="105" mass="11016">MPSGVYHRAGKKGRNQVALIGAVGPSVTPICLNSNGVNPIHGLFVLSESNRCVYVAGGPNVPIRVAWLRPFFPHDDKHPMPSITARPLKGVGGGHLLSVVDAESG</sequence>
<proteinExistence type="predicted"/>
<dbReference type="EMBL" id="JARK01001375">
    <property type="protein sequence ID" value="EYC14784.1"/>
    <property type="molecule type" value="Genomic_DNA"/>
</dbReference>
<protein>
    <submittedName>
        <fullName evidence="1">Uncharacterized protein</fullName>
    </submittedName>
</protein>
<name>A0A016UHD8_9BILA</name>
<keyword evidence="2" id="KW-1185">Reference proteome</keyword>
<dbReference type="Proteomes" id="UP000024635">
    <property type="component" value="Unassembled WGS sequence"/>
</dbReference>